<dbReference type="Pfam" id="PF06996">
    <property type="entry name" value="T6SS_TssG"/>
    <property type="match status" value="1"/>
</dbReference>
<dbReference type="RefSeq" id="WP_120134911.1">
    <property type="nucleotide sequence ID" value="NZ_RAHH01000037.1"/>
</dbReference>
<protein>
    <submittedName>
        <fullName evidence="1">Type VI secretion system baseplate subunit TssG</fullName>
    </submittedName>
</protein>
<dbReference type="NCBIfam" id="TIGR03347">
    <property type="entry name" value="VI_chp_1"/>
    <property type="match status" value="1"/>
</dbReference>
<evidence type="ECO:0000313" key="2">
    <source>
        <dbReference type="Proteomes" id="UP000284908"/>
    </source>
</evidence>
<dbReference type="OrthoDB" id="1523296at2"/>
<dbReference type="InterPro" id="IPR010732">
    <property type="entry name" value="T6SS_TssG-like"/>
</dbReference>
<name>A0A419N2V6_9GAMM</name>
<dbReference type="AlphaFoldDB" id="A0A419N2V6"/>
<accession>A0A419N2V6</accession>
<keyword evidence="2" id="KW-1185">Reference proteome</keyword>
<dbReference type="EMBL" id="RAHH01000037">
    <property type="protein sequence ID" value="RJT36253.1"/>
    <property type="molecule type" value="Genomic_DNA"/>
</dbReference>
<dbReference type="PANTHER" id="PTHR35564:SF4">
    <property type="entry name" value="CYTOPLASMIC PROTEIN"/>
    <property type="match status" value="1"/>
</dbReference>
<reference evidence="1 2" key="1">
    <citation type="submission" date="2018-09" db="EMBL/GenBank/DDBJ databases">
        <authorList>
            <person name="Le Fleche-Mateos A."/>
        </authorList>
    </citation>
    <scope>NUCLEOTIDE SEQUENCE [LARGE SCALE GENOMIC DNA]</scope>
    <source>
        <strain evidence="1 2">DSM 27399</strain>
    </source>
</reference>
<evidence type="ECO:0000313" key="1">
    <source>
        <dbReference type="EMBL" id="RJT36253.1"/>
    </source>
</evidence>
<dbReference type="PANTHER" id="PTHR35564">
    <property type="match status" value="1"/>
</dbReference>
<comment type="caution">
    <text evidence="1">The sequence shown here is derived from an EMBL/GenBank/DDBJ whole genome shotgun (WGS) entry which is preliminary data.</text>
</comment>
<sequence>MDLTRITSRFNFYQQLRTLLRKLRRSETSAAETLNSKLKLISSLSMETTNGQIVSIRQDTPEAPLSVTLSHNGLTGAMGALPTAYSEWMIERHYRYGDHGAKDFLDIFGHRLYCLDYLAWQKNHLYAYAESSRQLPLQQATLAISGLLTSPSMLGGETYAHLFAAPVRSLVNLEVWLSHYYGVPARITPFTGCWKSIDATEICQLGQSKQTLDTAPMIGLTRWEVQSHFDVIFGPVEQVMSHHFIPGGKFYQSIWARIREYVGPGLDFTIHLDISNRSHALVALGTGQLGLNMCIGYNDPTQMHQICLPMCTSYQGR</sequence>
<proteinExistence type="predicted"/>
<dbReference type="Proteomes" id="UP000284908">
    <property type="component" value="Unassembled WGS sequence"/>
</dbReference>
<gene>
    <name evidence="1" type="primary">tssG</name>
    <name evidence="1" type="ORF">D6C13_22550</name>
</gene>
<organism evidence="1 2">
    <name type="scientific">Rahnella woolbedingensis</name>
    <dbReference type="NCBI Taxonomy" id="1510574"/>
    <lineage>
        <taxon>Bacteria</taxon>
        <taxon>Pseudomonadati</taxon>
        <taxon>Pseudomonadota</taxon>
        <taxon>Gammaproteobacteria</taxon>
        <taxon>Enterobacterales</taxon>
        <taxon>Yersiniaceae</taxon>
        <taxon>Rahnella</taxon>
    </lineage>
</organism>